<reference evidence="2" key="1">
    <citation type="journal article" date="2015" name="Nature">
        <title>Complex archaea that bridge the gap between prokaryotes and eukaryotes.</title>
        <authorList>
            <person name="Spang A."/>
            <person name="Saw J.H."/>
            <person name="Jorgensen S.L."/>
            <person name="Zaremba-Niedzwiedzka K."/>
            <person name="Martijn J."/>
            <person name="Lind A.E."/>
            <person name="van Eijk R."/>
            <person name="Schleper C."/>
            <person name="Guy L."/>
            <person name="Ettema T.J."/>
        </authorList>
    </citation>
    <scope>NUCLEOTIDE SEQUENCE</scope>
</reference>
<evidence type="ECO:0000313" key="2">
    <source>
        <dbReference type="EMBL" id="KKK81989.1"/>
    </source>
</evidence>
<name>A0A0F9AU92_9ZZZZ</name>
<feature type="compositionally biased region" description="Basic and acidic residues" evidence="1">
    <location>
        <begin position="70"/>
        <end position="84"/>
    </location>
</feature>
<accession>A0A0F9AU92</accession>
<sequence length="84" mass="8614">MNAETSGSVGGAGPTSGISGVSPVTDQSPNGRGRGGGKGRVRPRKQKRKPRPSELPPPADVDLNDQPADDQEHAGDGHQVDHLA</sequence>
<dbReference type="AlphaFoldDB" id="A0A0F9AU92"/>
<feature type="compositionally biased region" description="Basic residues" evidence="1">
    <location>
        <begin position="35"/>
        <end position="50"/>
    </location>
</feature>
<gene>
    <name evidence="2" type="ORF">LCGC14_2807870</name>
</gene>
<dbReference type="EMBL" id="LAZR01052875">
    <property type="protein sequence ID" value="KKK81989.1"/>
    <property type="molecule type" value="Genomic_DNA"/>
</dbReference>
<feature type="region of interest" description="Disordered" evidence="1">
    <location>
        <begin position="1"/>
        <end position="84"/>
    </location>
</feature>
<protein>
    <submittedName>
        <fullName evidence="2">Uncharacterized protein</fullName>
    </submittedName>
</protein>
<proteinExistence type="predicted"/>
<comment type="caution">
    <text evidence="2">The sequence shown here is derived from an EMBL/GenBank/DDBJ whole genome shotgun (WGS) entry which is preliminary data.</text>
</comment>
<evidence type="ECO:0000256" key="1">
    <source>
        <dbReference type="SAM" id="MobiDB-lite"/>
    </source>
</evidence>
<organism evidence="2">
    <name type="scientific">marine sediment metagenome</name>
    <dbReference type="NCBI Taxonomy" id="412755"/>
    <lineage>
        <taxon>unclassified sequences</taxon>
        <taxon>metagenomes</taxon>
        <taxon>ecological metagenomes</taxon>
    </lineage>
</organism>
<feature type="compositionally biased region" description="Polar residues" evidence="1">
    <location>
        <begin position="16"/>
        <end position="28"/>
    </location>
</feature>